<evidence type="ECO:0000313" key="18">
    <source>
        <dbReference type="EMBL" id="CAA0119294.1"/>
    </source>
</evidence>
<dbReference type="InterPro" id="IPR036922">
    <property type="entry name" value="Rieske_2Fe-2S_sf"/>
</dbReference>
<evidence type="ECO:0000256" key="8">
    <source>
        <dbReference type="ARBA" id="ARBA00023002"/>
    </source>
</evidence>
<keyword evidence="5" id="KW-0001">2Fe-2S</keyword>
<dbReference type="OrthoDB" id="9769355at2"/>
<name>A0A5S9QK97_9GAMM</name>
<dbReference type="GO" id="GO:0046872">
    <property type="term" value="F:metal ion binding"/>
    <property type="evidence" value="ECO:0007669"/>
    <property type="project" value="UniProtKB-KW"/>
</dbReference>
<keyword evidence="4" id="KW-0812">Transmembrane</keyword>
<organism evidence="18 19">
    <name type="scientific">BD1-7 clade bacterium</name>
    <dbReference type="NCBI Taxonomy" id="2029982"/>
    <lineage>
        <taxon>Bacteria</taxon>
        <taxon>Pseudomonadati</taxon>
        <taxon>Pseudomonadota</taxon>
        <taxon>Gammaproteobacteria</taxon>
        <taxon>Cellvibrionales</taxon>
        <taxon>Spongiibacteraceae</taxon>
        <taxon>BD1-7 clade</taxon>
    </lineage>
</organism>
<reference evidence="18 19" key="1">
    <citation type="submission" date="2019-11" db="EMBL/GenBank/DDBJ databases">
        <authorList>
            <person name="Holert J."/>
        </authorList>
    </citation>
    <scope>NUCLEOTIDE SEQUENCE [LARGE SCALE GENOMIC DNA]</scope>
    <source>
        <strain evidence="18">SB11_3</strain>
    </source>
</reference>
<sequence>MSRFPMPMPYGWFHISYSDELAIGQSKAVRYFGKDLVLFRTESGKAVLLDAYCPHLGAHLGHGINAEAGQGGRIEGETIVCPFHAWKFTEEGQVSEIPYAKNIPPKVKNQQCLKSWPVAEMNQVIFAWYHPEDKAPEYGVELIEELSDDVNWGRLDKHRWVVKTHIQEISENGADPAHFMYVHGTATFPDTEISFDGRKRFGTFRAKLDTPRGQINGCIDSVSNGPGQGFVRYTGICETVQLGHVTPIDNDTCEINFAFSQKKVNGETPKGGVNQAIIMDICRQLEEDSPIWEHKVYRPLPVLCDGDGPIARFRRWMQQFYIGYEEIEG</sequence>
<comment type="pathway">
    <text evidence="12">Steroid hormone biosynthesis; dafachronic acid biosynthesis.</text>
</comment>
<evidence type="ECO:0000256" key="5">
    <source>
        <dbReference type="ARBA" id="ARBA00022714"/>
    </source>
</evidence>
<dbReference type="GO" id="GO:0016020">
    <property type="term" value="C:membrane"/>
    <property type="evidence" value="ECO:0007669"/>
    <property type="project" value="UniProtKB-SubCell"/>
</dbReference>
<dbReference type="SUPFAM" id="SSF50022">
    <property type="entry name" value="ISP domain"/>
    <property type="match status" value="1"/>
</dbReference>
<dbReference type="GO" id="GO:0051537">
    <property type="term" value="F:2 iron, 2 sulfur cluster binding"/>
    <property type="evidence" value="ECO:0007669"/>
    <property type="project" value="UniProtKB-KW"/>
</dbReference>
<keyword evidence="10" id="KW-0411">Iron-sulfur</keyword>
<evidence type="ECO:0000256" key="6">
    <source>
        <dbReference type="ARBA" id="ARBA00022723"/>
    </source>
</evidence>
<dbReference type="PANTHER" id="PTHR21266">
    <property type="entry name" value="IRON-SULFUR DOMAIN CONTAINING PROTEIN"/>
    <property type="match status" value="1"/>
</dbReference>
<evidence type="ECO:0000256" key="14">
    <source>
        <dbReference type="ARBA" id="ARBA00026095"/>
    </source>
</evidence>
<keyword evidence="6" id="KW-0479">Metal-binding</keyword>
<dbReference type="GO" id="GO:0008203">
    <property type="term" value="P:cholesterol metabolic process"/>
    <property type="evidence" value="ECO:0007669"/>
    <property type="project" value="InterPro"/>
</dbReference>
<keyword evidence="9" id="KW-0408">Iron</keyword>
<evidence type="ECO:0000256" key="12">
    <source>
        <dbReference type="ARBA" id="ARBA00025712"/>
    </source>
</evidence>
<dbReference type="Pfam" id="PF19298">
    <property type="entry name" value="KshA_C"/>
    <property type="match status" value="1"/>
</dbReference>
<dbReference type="InterPro" id="IPR017941">
    <property type="entry name" value="Rieske_2Fe-2S"/>
</dbReference>
<dbReference type="PROSITE" id="PS51296">
    <property type="entry name" value="RIESKE"/>
    <property type="match status" value="1"/>
</dbReference>
<evidence type="ECO:0000256" key="9">
    <source>
        <dbReference type="ARBA" id="ARBA00023004"/>
    </source>
</evidence>
<evidence type="ECO:0000313" key="19">
    <source>
        <dbReference type="Proteomes" id="UP000441399"/>
    </source>
</evidence>
<dbReference type="Gene3D" id="3.90.380.10">
    <property type="entry name" value="Naphthalene 1,2-dioxygenase Alpha Subunit, Chain A, domain 1"/>
    <property type="match status" value="1"/>
</dbReference>
<dbReference type="CDD" id="cd03469">
    <property type="entry name" value="Rieske_RO_Alpha_N"/>
    <property type="match status" value="1"/>
</dbReference>
<evidence type="ECO:0000256" key="13">
    <source>
        <dbReference type="ARBA" id="ARBA00025729"/>
    </source>
</evidence>
<evidence type="ECO:0000256" key="7">
    <source>
        <dbReference type="ARBA" id="ARBA00022989"/>
    </source>
</evidence>
<accession>A0A5S9QK97</accession>
<evidence type="ECO:0000256" key="4">
    <source>
        <dbReference type="ARBA" id="ARBA00022692"/>
    </source>
</evidence>
<evidence type="ECO:0000256" key="3">
    <source>
        <dbReference type="ARBA" id="ARBA00004972"/>
    </source>
</evidence>
<comment type="pathway">
    <text evidence="3">Hormone biosynthesis.</text>
</comment>
<dbReference type="InterPro" id="IPR050584">
    <property type="entry name" value="Cholesterol_7-desaturase"/>
</dbReference>
<keyword evidence="7" id="KW-1133">Transmembrane helix</keyword>
<dbReference type="SUPFAM" id="SSF55961">
    <property type="entry name" value="Bet v1-like"/>
    <property type="match status" value="1"/>
</dbReference>
<protein>
    <recommendedName>
        <fullName evidence="14">cholesterol 7-desaturase</fullName>
        <ecNumber evidence="14">1.14.19.21</ecNumber>
    </recommendedName>
</protein>
<proteinExistence type="inferred from homology"/>
<comment type="cofactor">
    <cofactor evidence="1">
        <name>Fe cation</name>
        <dbReference type="ChEBI" id="CHEBI:24875"/>
    </cofactor>
</comment>
<dbReference type="PANTHER" id="PTHR21266:SF32">
    <property type="entry name" value="CHOLESTEROL 7-DESATURASE NVD"/>
    <property type="match status" value="1"/>
</dbReference>
<keyword evidence="8 18" id="KW-0560">Oxidoreductase</keyword>
<comment type="subcellular location">
    <subcellularLocation>
        <location evidence="2">Membrane</location>
    </subcellularLocation>
</comment>
<evidence type="ECO:0000259" key="17">
    <source>
        <dbReference type="PROSITE" id="PS51296"/>
    </source>
</evidence>
<keyword evidence="19" id="KW-1185">Reference proteome</keyword>
<comment type="similarity">
    <text evidence="13">Belongs to the cholesterol 7-desaturase family.</text>
</comment>
<evidence type="ECO:0000256" key="1">
    <source>
        <dbReference type="ARBA" id="ARBA00001962"/>
    </source>
</evidence>
<evidence type="ECO:0000256" key="16">
    <source>
        <dbReference type="ARBA" id="ARBA00049548"/>
    </source>
</evidence>
<dbReference type="Gene3D" id="2.102.10.10">
    <property type="entry name" value="Rieske [2Fe-2S] iron-sulphur domain"/>
    <property type="match status" value="1"/>
</dbReference>
<keyword evidence="11" id="KW-0472">Membrane</keyword>
<keyword evidence="18" id="KW-0503">Monooxygenase</keyword>
<dbReference type="EC" id="1.14.19.21" evidence="14"/>
<dbReference type="EMBL" id="CACSIO010000034">
    <property type="protein sequence ID" value="CAA0119294.1"/>
    <property type="molecule type" value="Genomic_DNA"/>
</dbReference>
<dbReference type="InterPro" id="IPR045605">
    <property type="entry name" value="KshA-like_C"/>
</dbReference>
<dbReference type="Pfam" id="PF00355">
    <property type="entry name" value="Rieske"/>
    <property type="match status" value="1"/>
</dbReference>
<dbReference type="GO" id="GO:0005737">
    <property type="term" value="C:cytoplasm"/>
    <property type="evidence" value="ECO:0007669"/>
    <property type="project" value="TreeGrafter"/>
</dbReference>
<gene>
    <name evidence="18" type="primary">kshA_6</name>
    <name evidence="18" type="ORF">OPDIPICF_02249</name>
</gene>
<comment type="catalytic activity">
    <reaction evidence="15">
        <text>cholesterol + NADH + O2 + H(+) = 7-dehydrocholesterol + NAD(+) + 2 H2O</text>
        <dbReference type="Rhea" id="RHEA:51644"/>
        <dbReference type="ChEBI" id="CHEBI:15377"/>
        <dbReference type="ChEBI" id="CHEBI:15378"/>
        <dbReference type="ChEBI" id="CHEBI:15379"/>
        <dbReference type="ChEBI" id="CHEBI:16113"/>
        <dbReference type="ChEBI" id="CHEBI:17759"/>
        <dbReference type="ChEBI" id="CHEBI:57540"/>
        <dbReference type="ChEBI" id="CHEBI:57945"/>
        <dbReference type="EC" id="1.14.19.21"/>
    </reaction>
    <physiologicalReaction direction="left-to-right" evidence="15">
        <dbReference type="Rhea" id="RHEA:51645"/>
    </physiologicalReaction>
</comment>
<evidence type="ECO:0000256" key="15">
    <source>
        <dbReference type="ARBA" id="ARBA00047853"/>
    </source>
</evidence>
<dbReference type="GO" id="GO:0170056">
    <property type="term" value="F:cholesterol 7-desaturase [NAD(P)H] activity"/>
    <property type="evidence" value="ECO:0007669"/>
    <property type="project" value="UniProtKB-EC"/>
</dbReference>
<comment type="catalytic activity">
    <reaction evidence="16">
        <text>cholesterol + NADPH + O2 + H(+) = 7-dehydrocholesterol + NADP(+) + 2 H2O</text>
        <dbReference type="Rhea" id="RHEA:45024"/>
        <dbReference type="ChEBI" id="CHEBI:15377"/>
        <dbReference type="ChEBI" id="CHEBI:15378"/>
        <dbReference type="ChEBI" id="CHEBI:15379"/>
        <dbReference type="ChEBI" id="CHEBI:16113"/>
        <dbReference type="ChEBI" id="CHEBI:17759"/>
        <dbReference type="ChEBI" id="CHEBI:57783"/>
        <dbReference type="ChEBI" id="CHEBI:58349"/>
        <dbReference type="EC" id="1.14.19.21"/>
    </reaction>
    <physiologicalReaction direction="left-to-right" evidence="16">
        <dbReference type="Rhea" id="RHEA:45025"/>
    </physiologicalReaction>
</comment>
<dbReference type="GO" id="GO:0004497">
    <property type="term" value="F:monooxygenase activity"/>
    <property type="evidence" value="ECO:0007669"/>
    <property type="project" value="UniProtKB-KW"/>
</dbReference>
<dbReference type="Proteomes" id="UP000441399">
    <property type="component" value="Unassembled WGS sequence"/>
</dbReference>
<evidence type="ECO:0000256" key="10">
    <source>
        <dbReference type="ARBA" id="ARBA00023014"/>
    </source>
</evidence>
<evidence type="ECO:0000256" key="11">
    <source>
        <dbReference type="ARBA" id="ARBA00023136"/>
    </source>
</evidence>
<evidence type="ECO:0000256" key="2">
    <source>
        <dbReference type="ARBA" id="ARBA00004370"/>
    </source>
</evidence>
<feature type="domain" description="Rieske" evidence="17">
    <location>
        <begin position="13"/>
        <end position="127"/>
    </location>
</feature>
<dbReference type="AlphaFoldDB" id="A0A5S9QK97"/>